<feature type="domain" description="RdRp catalytic" evidence="21">
    <location>
        <begin position="562"/>
        <end position="734"/>
    </location>
</feature>
<evidence type="ECO:0000256" key="5">
    <source>
        <dbReference type="ARBA" id="ARBA00022679"/>
    </source>
</evidence>
<keyword evidence="5" id="KW-0808">Transferase</keyword>
<comment type="catalytic activity">
    <reaction evidence="18">
        <text>a 5'-end (5'-triphosphoguanosine)-adenylyl-adenylyl-cytidylyl-adenosine in mRNA + S-adenosyl-L-methionine = a 5'-end (5'-triphosphoguanosine)-(2'-O-methyladenylyl)-adenylyl-cytidylyl-adenosine in mRNA + S-adenosyl-L-homocysteine + H(+)</text>
        <dbReference type="Rhea" id="RHEA:65380"/>
        <dbReference type="Rhea" id="RHEA-COMP:16797"/>
        <dbReference type="Rhea" id="RHEA-COMP:16801"/>
        <dbReference type="ChEBI" id="CHEBI:15378"/>
        <dbReference type="ChEBI" id="CHEBI:57856"/>
        <dbReference type="ChEBI" id="CHEBI:59789"/>
        <dbReference type="ChEBI" id="CHEBI:156482"/>
        <dbReference type="ChEBI" id="CHEBI:156484"/>
    </reaction>
</comment>
<evidence type="ECO:0000256" key="19">
    <source>
        <dbReference type="ARBA" id="ARBA00047370"/>
    </source>
</evidence>
<dbReference type="EC" id="2.7.7.48" evidence="2"/>
<keyword evidence="10" id="KW-0946">Virion</keyword>
<evidence type="ECO:0000256" key="13">
    <source>
        <dbReference type="ARBA" id="ARBA00023268"/>
    </source>
</evidence>
<name>A0AAU7SS88_9MONO</name>
<keyword evidence="8" id="KW-0547">Nucleotide-binding</keyword>
<dbReference type="EMBL" id="PP711183">
    <property type="protein sequence ID" value="XBU06232.1"/>
    <property type="molecule type" value="Genomic_RNA"/>
</dbReference>
<evidence type="ECO:0000256" key="8">
    <source>
        <dbReference type="ARBA" id="ARBA00022741"/>
    </source>
</evidence>
<comment type="catalytic activity">
    <reaction evidence="14">
        <text>a 5'-end triphospho-adenylyl-adenylyl-cytidylyl-adenosine in mRNA + GDP + H(+) = a 5'-end (5'-triphosphoguanosine)-adenylyl-adenylyl-cytidylyl-adenosine in mRNA + diphosphate</text>
        <dbReference type="Rhea" id="RHEA:65436"/>
        <dbReference type="Rhea" id="RHEA-COMP:16797"/>
        <dbReference type="Rhea" id="RHEA-COMP:16799"/>
        <dbReference type="ChEBI" id="CHEBI:15378"/>
        <dbReference type="ChEBI" id="CHEBI:33019"/>
        <dbReference type="ChEBI" id="CHEBI:58189"/>
        <dbReference type="ChEBI" id="CHEBI:156484"/>
        <dbReference type="ChEBI" id="CHEBI:156503"/>
        <dbReference type="EC" id="2.7.7.88"/>
    </reaction>
</comment>
<keyword evidence="12" id="KW-0506">mRNA capping</keyword>
<evidence type="ECO:0000256" key="3">
    <source>
        <dbReference type="ARBA" id="ARBA00022484"/>
    </source>
</evidence>
<dbReference type="GO" id="GO:0044423">
    <property type="term" value="C:virion component"/>
    <property type="evidence" value="ECO:0007669"/>
    <property type="project" value="UniProtKB-KW"/>
</dbReference>
<dbReference type="Pfam" id="PF14318">
    <property type="entry name" value="Mononeg_mRNAcap"/>
    <property type="match status" value="1"/>
</dbReference>
<evidence type="ECO:0000259" key="21">
    <source>
        <dbReference type="PROSITE" id="PS50526"/>
    </source>
</evidence>
<dbReference type="InterPro" id="IPR026890">
    <property type="entry name" value="Mononeg_mRNAcap"/>
</dbReference>
<evidence type="ECO:0000256" key="16">
    <source>
        <dbReference type="ARBA" id="ARBA00030436"/>
    </source>
</evidence>
<evidence type="ECO:0000256" key="17">
    <source>
        <dbReference type="ARBA" id="ARBA00031012"/>
    </source>
</evidence>
<evidence type="ECO:0000256" key="9">
    <source>
        <dbReference type="ARBA" id="ARBA00022840"/>
    </source>
</evidence>
<dbReference type="GO" id="GO:0003968">
    <property type="term" value="F:RNA-directed RNA polymerase activity"/>
    <property type="evidence" value="ECO:0007669"/>
    <property type="project" value="UniProtKB-KW"/>
</dbReference>
<evidence type="ECO:0000256" key="6">
    <source>
        <dbReference type="ARBA" id="ARBA00022691"/>
    </source>
</evidence>
<dbReference type="Pfam" id="PF00946">
    <property type="entry name" value="Mononeg_RNA_pol"/>
    <property type="match status" value="1"/>
</dbReference>
<dbReference type="InterPro" id="IPR014023">
    <property type="entry name" value="Mononeg_RNA_pol_cat"/>
</dbReference>
<reference evidence="22" key="2">
    <citation type="submission" date="2024-03" db="EMBL/GenBank/DDBJ databases">
        <authorList>
            <person name="Mahar J.E."/>
            <person name="Wille M."/>
            <person name="Harvey E."/>
            <person name="Moritz C.C."/>
            <person name="Holmes E.C."/>
        </authorList>
    </citation>
    <scope>NUCLEOTIDE SEQUENCE</scope>
    <source>
        <strain evidence="22">Cmun-M_545183</strain>
    </source>
</reference>
<proteinExistence type="predicted"/>
<keyword evidence="4" id="KW-0507">mRNA processing</keyword>
<comment type="catalytic activity">
    <reaction evidence="15">
        <text>a 5'-end (5'-triphosphoguanosine)-(2'-O-methyladenylyl)-adenylyl-cytidylyl-adenosine in mRNA + S-adenosyl-L-methionine = a 5'-end (N(7)-methyl 5'-triphosphoguanosine)-(2'-O-methyladenylyl)-adenylyl-cytidylyl-adenosine in mRNA + S-adenosyl-L-homocysteine</text>
        <dbReference type="Rhea" id="RHEA:65440"/>
        <dbReference type="Rhea" id="RHEA-COMP:16798"/>
        <dbReference type="Rhea" id="RHEA-COMP:16801"/>
        <dbReference type="ChEBI" id="CHEBI:57856"/>
        <dbReference type="ChEBI" id="CHEBI:59789"/>
        <dbReference type="ChEBI" id="CHEBI:156482"/>
        <dbReference type="ChEBI" id="CHEBI:156483"/>
    </reaction>
</comment>
<protein>
    <recommendedName>
        <fullName evidence="2">RNA-directed RNA polymerase</fullName>
        <ecNumber evidence="2">2.7.7.48</ecNumber>
    </recommendedName>
    <alternativeName>
        <fullName evidence="17">Replicase</fullName>
    </alternativeName>
    <alternativeName>
        <fullName evidence="16">Transcriptase</fullName>
    </alternativeName>
</protein>
<evidence type="ECO:0000256" key="15">
    <source>
        <dbReference type="ARBA" id="ARBA00024499"/>
    </source>
</evidence>
<keyword evidence="7" id="KW-0548">Nucleotidyltransferase</keyword>
<evidence type="ECO:0000256" key="18">
    <source>
        <dbReference type="ARBA" id="ARBA00047332"/>
    </source>
</evidence>
<evidence type="ECO:0000256" key="12">
    <source>
        <dbReference type="ARBA" id="ARBA00023042"/>
    </source>
</evidence>
<sequence>MAKRFNIMGCLAWRNFISCIPLYFPSRLDQEAEGSRSVEKINRTDQTLKNPLLGTEVHFCMEKSLLPHHLRARSIVKYPLLNSRDYYKLFRLIKFKEGTYPLGTLLRTAETIAIIVSGTWGLSSICPTLTRAIRYSLTNIHVRQSLEKHIAYQRLIRLVSFSRAADQGPFRLGDASIEFIQSLVVLKTSTACCLMTYNHFLAAADTYKSRCHLLIASVISGCLRGLSFLDSVIRLICLVDSLDLPHDDYFAVVKSMYPYTQGLIMLNKNETVDARFKDVFEDRMQTASELREFWINLAQIEPRLALEIASVQKSWFFPEIDMSAGVQEQFHKMREDKESPRALYQYGERILLVFRSEFIKGYLSKYGHWPPVCLENAPRIVRDACSGNRWDTTLDKNPSLFRNVYLTKVFDLDLNPDFNDIVSDKAIIENRDQWTFEYNSGAYRSKWGSKLVHKGVKGTSRLVNALIEGKLDNIPKLMEPFLRGSPPETQRVTVLVPKEKELKVKGRFFSKQSLSVRVYQVICEATLKRDIMPLIRTHSMTMSSTSLTHLLNKLSSRLKKKTAFVINLDYSSWCNAFRPELQMPICEELDRMYGSGYFFRTGCTLPCYTTFLVQDRFNPPFQSGTRPAEDGRTCVHGTMTLGEGMRQKLWTIMTACWEIMALREANVQFDILGQGDNQTIVVYSQAGAANQDLADKCLGCLVKHASAAGHTLKTEECWVSDILYEYGKRMFLDGIPVSGALKQLSRVTDSTGEMFPNLYSKLACLVSSCMSAAMSDTSPWLALTTGIVLYLIELYIELPGEIMQDEELITVVSVVGPPLGGLPTPALLPSVFFRGVSDPLPLQLALLKKLLSVCKVSIGLVNRVVKLRIARTTNWLLLVTEPTALNIEQELRPERQLRVWVEAAITTTTSSSRVADFFRQPLMEMAQGLARDLASMSPLRPRDMSAIFSLSNVSYGLSILDLFQKSSTVVSANQTIHMDDMVQESKRYKDSIIDRLKSPAQGADLSPFLQGCTYEGAESLRSYTWGRPVCGVTMPFVAEQFTPLDSDKADEDAYENAILYVPEKPLDRECLETKGNQPLYLGSTTTVKVQKGEITGLVKSRAANLVRDTLILTEWYKVRGITDPNLLSLLSKFLQEKGYCGEIKPIVQGGTLTHRLPSRGDTRKGLTGFVNIISTWLKFTSDYLRDYSRGPDDFTIHFQQVFTYGCLYAEAQVRSGNVVESTFLLKASCRSCFRKIDNEEFLLSQEPSYPGASWLLEKMISVPNDSTSESVTDPCIRAGITIGHLIIQSLVREIRSVDTIMCDGKSPVNLERFSIVDMGRLPWGIIIRSAWRTLSSESFRQFELIGLSGLLLGDESPTFNCLTRTLGDPSVISDSVPVLRAMSSILSTGDKRLIIRRIILLPLINMDLTHNEVMRLPVGLEPDEGRLDMDMAQVRDVVAPVPPSPILQTNDFIRGAGCHHSQRSYGTRQISQDSQLYKKAVRLLMLTEVVVSAQLDPHIIVDLAHLPGVTIILPLAGDPTLYERCLELDLCGASEARINLRRSLAYRREGKEEGAVVLGLESGVVVEDSDCISYGDCYTRGSGTQRVLKVKGVLADISDVCCVPLSEPCPALFSPAFASSGSYLRAVTECFEFCRSISGLPREIVHRGLVELHRLLCIGRMAMGVSTLETVFYSVCASVGSGGSIVRGVRGAGWRVFSVPSRDPGFSVVWGDGTSGLDLGLAGGDLRALF</sequence>
<organism evidence="22">
    <name type="scientific">Carlia munda bornavirus</name>
    <dbReference type="NCBI Taxonomy" id="3141953"/>
    <lineage>
        <taxon>Viruses</taxon>
        <taxon>Riboviria</taxon>
        <taxon>Orthornavirae</taxon>
        <taxon>Negarnaviricota</taxon>
        <taxon>Haploviricotina</taxon>
        <taxon>Monjiviricetes</taxon>
        <taxon>Mononegavirales</taxon>
        <taxon>Bornaviridae</taxon>
        <taxon>Orthobornavirus</taxon>
        <taxon>Orthobornavirus iridiscincum</taxon>
    </lineage>
</organism>
<keyword evidence="11" id="KW-0693">Viral RNA replication</keyword>
<evidence type="ECO:0000256" key="7">
    <source>
        <dbReference type="ARBA" id="ARBA00022695"/>
    </source>
</evidence>
<evidence type="ECO:0000313" key="22">
    <source>
        <dbReference type="EMBL" id="XBU06232.1"/>
    </source>
</evidence>
<dbReference type="GO" id="GO:0005524">
    <property type="term" value="F:ATP binding"/>
    <property type="evidence" value="ECO:0007669"/>
    <property type="project" value="UniProtKB-KW"/>
</dbReference>
<evidence type="ECO:0000256" key="20">
    <source>
        <dbReference type="ARBA" id="ARBA00048548"/>
    </source>
</evidence>
<comment type="subcellular location">
    <subcellularLocation>
        <location evidence="1">Virion</location>
    </subcellularLocation>
</comment>
<keyword evidence="13" id="KW-0511">Multifunctional enzyme</keyword>
<evidence type="ECO:0000256" key="10">
    <source>
        <dbReference type="ARBA" id="ARBA00022844"/>
    </source>
</evidence>
<comment type="catalytic activity">
    <reaction evidence="20">
        <text>GTP + H2O = GDP + phosphate + H(+)</text>
        <dbReference type="Rhea" id="RHEA:19669"/>
        <dbReference type="ChEBI" id="CHEBI:15377"/>
        <dbReference type="ChEBI" id="CHEBI:15378"/>
        <dbReference type="ChEBI" id="CHEBI:37565"/>
        <dbReference type="ChEBI" id="CHEBI:43474"/>
        <dbReference type="ChEBI" id="CHEBI:58189"/>
    </reaction>
</comment>
<keyword evidence="9" id="KW-0067">ATP-binding</keyword>
<dbReference type="PROSITE" id="PS50526">
    <property type="entry name" value="RDRP_SSRNA_NEG_NONSEG"/>
    <property type="match status" value="1"/>
</dbReference>
<evidence type="ECO:0000256" key="11">
    <source>
        <dbReference type="ARBA" id="ARBA00022953"/>
    </source>
</evidence>
<keyword evidence="6" id="KW-0949">S-adenosyl-L-methionine</keyword>
<evidence type="ECO:0000256" key="1">
    <source>
        <dbReference type="ARBA" id="ARBA00004328"/>
    </source>
</evidence>
<accession>A0AAU7SS88</accession>
<evidence type="ECO:0000256" key="14">
    <source>
        <dbReference type="ARBA" id="ARBA00024494"/>
    </source>
</evidence>
<dbReference type="GO" id="GO:0004482">
    <property type="term" value="F:mRNA 5'-cap (guanine-N7-)-methyltransferase activity"/>
    <property type="evidence" value="ECO:0007669"/>
    <property type="project" value="InterPro"/>
</dbReference>
<comment type="catalytic activity">
    <reaction evidence="19">
        <text>a 5'-end (5'-triphosphoguanosine)-adenylyl-adenylyl-cytidylyl-adenosine in mRNA + 2 S-adenosyl-L-methionine = a 5'-end (N(7)-methyl 5'-triphosphoguanosine)-(2'-O-methyladenylyl)-adenylyl-cytidylyl-adenosine in mRNA + 2 S-adenosyl-L-homocysteine + H(+)</text>
        <dbReference type="Rhea" id="RHEA:65376"/>
        <dbReference type="Rhea" id="RHEA-COMP:16797"/>
        <dbReference type="Rhea" id="RHEA-COMP:16798"/>
        <dbReference type="ChEBI" id="CHEBI:15378"/>
        <dbReference type="ChEBI" id="CHEBI:57856"/>
        <dbReference type="ChEBI" id="CHEBI:59789"/>
        <dbReference type="ChEBI" id="CHEBI:156483"/>
        <dbReference type="ChEBI" id="CHEBI:156484"/>
        <dbReference type="EC" id="2.1.1.375"/>
    </reaction>
</comment>
<evidence type="ECO:0000256" key="4">
    <source>
        <dbReference type="ARBA" id="ARBA00022664"/>
    </source>
</evidence>
<evidence type="ECO:0000256" key="2">
    <source>
        <dbReference type="ARBA" id="ARBA00012494"/>
    </source>
</evidence>
<reference evidence="22" key="1">
    <citation type="journal article" date="2024" name="Virus Evol.">
        <title>The diverse liver viromes of Australian geckos and skinks are dominated by hepaciviruses and picornaviruses and reflect host taxonomy and habitat.</title>
        <authorList>
            <person name="Mahar J.E."/>
            <person name="Wille M."/>
            <person name="Harvey E."/>
            <person name="Moritz C.C."/>
            <person name="Holmes E.C."/>
        </authorList>
    </citation>
    <scope>NUCLEOTIDE SEQUENCE</scope>
    <source>
        <strain evidence="22">Cmun-M_545183</strain>
    </source>
</reference>
<keyword evidence="3" id="KW-0696">RNA-directed RNA polymerase</keyword>